<feature type="transmembrane region" description="Helical" evidence="1">
    <location>
        <begin position="12"/>
        <end position="35"/>
    </location>
</feature>
<dbReference type="PROSITE" id="PS51257">
    <property type="entry name" value="PROKAR_LIPOPROTEIN"/>
    <property type="match status" value="1"/>
</dbReference>
<reference evidence="2" key="2">
    <citation type="submission" date="2017-04" db="EMBL/GenBank/DDBJ databases">
        <title>Complete Genome Sequences of Twelve Strains of a Stable Defined Moderately Diverse Mouse Microbiota 2 (sDMDMm2).</title>
        <authorList>
            <person name="Uchimura Y."/>
            <person name="Wyss M."/>
            <person name="Brugiroux S."/>
            <person name="Limenitakis J.P."/>
            <person name="Stecher B."/>
            <person name="McCoy K.D."/>
            <person name="Macpherson A.J."/>
        </authorList>
    </citation>
    <scope>NUCLEOTIDE SEQUENCE</scope>
    <source>
        <strain evidence="2">YL27</strain>
    </source>
</reference>
<evidence type="ECO:0000313" key="2">
    <source>
        <dbReference type="EMBL" id="ANU64272.1"/>
    </source>
</evidence>
<feature type="transmembrane region" description="Helical" evidence="1">
    <location>
        <begin position="125"/>
        <end position="144"/>
    </location>
</feature>
<reference evidence="3 5" key="3">
    <citation type="submission" date="2019-04" db="EMBL/GenBank/DDBJ databases">
        <title>Microbes associate with the intestines of laboratory mice.</title>
        <authorList>
            <person name="Navarre W."/>
            <person name="Wong E."/>
            <person name="Huang K."/>
            <person name="Tropini C."/>
            <person name="Ng K."/>
            <person name="Yu B."/>
        </authorList>
    </citation>
    <scope>NUCLEOTIDE SEQUENCE [LARGE SCALE GENOMIC DNA]</scope>
    <source>
        <strain evidence="3 5">NM06_A21</strain>
    </source>
</reference>
<gene>
    <name evidence="2" type="ORF">A4V02_11475</name>
    <name evidence="3" type="ORF">E5333_06870</name>
</gene>
<accession>A0A1Z2XGR7</accession>
<accession>A0A1B1SBS0</accession>
<protein>
    <submittedName>
        <fullName evidence="2">Uncharacterized protein</fullName>
    </submittedName>
</protein>
<evidence type="ECO:0000313" key="4">
    <source>
        <dbReference type="Proteomes" id="UP000186351"/>
    </source>
</evidence>
<keyword evidence="1" id="KW-0812">Transmembrane</keyword>
<sequence>MEHTLKDTLKYAFIGATTMGGACYIMLFIGMYVIHGRVFTGLDEPSYFYPLYILWVCMGGYAGVCFRKQYLTHIMVFINEHKDLPHSTAKKFAKESFKILYAKQLFPVVAWFPLAYYSFERALPDSIGDIIFIIAIELIAFKLYRIKNR</sequence>
<keyword evidence="4" id="KW-1185">Reference proteome</keyword>
<dbReference type="STRING" id="1796646.A4V02_11475"/>
<name>A0A1B1SBS0_9BACT</name>
<keyword evidence="1" id="KW-0472">Membrane</keyword>
<proteinExistence type="predicted"/>
<organism evidence="2 4">
    <name type="scientific">Muribaculum intestinale</name>
    <dbReference type="NCBI Taxonomy" id="1796646"/>
    <lineage>
        <taxon>Bacteria</taxon>
        <taxon>Pseudomonadati</taxon>
        <taxon>Bacteroidota</taxon>
        <taxon>Bacteroidia</taxon>
        <taxon>Bacteroidales</taxon>
        <taxon>Muribaculaceae</taxon>
        <taxon>Muribaculum</taxon>
    </lineage>
</organism>
<evidence type="ECO:0000256" key="1">
    <source>
        <dbReference type="SAM" id="Phobius"/>
    </source>
</evidence>
<evidence type="ECO:0000313" key="5">
    <source>
        <dbReference type="Proteomes" id="UP000306630"/>
    </source>
</evidence>
<reference evidence="4" key="1">
    <citation type="submission" date="2016-04" db="EMBL/GenBank/DDBJ databases">
        <title>Complete Genome Sequences of Twelve Strains of a Stable Defined Moderately Diverse Mouse Microbiota 2 (sDMDMm2).</title>
        <authorList>
            <person name="Uchimura Y."/>
            <person name="Wyss M."/>
            <person name="Brugiroux S."/>
            <person name="Limenitakis J.P."/>
            <person name="Stecher B."/>
            <person name="McCoy K.D."/>
            <person name="Macpherson A.J."/>
        </authorList>
    </citation>
    <scope>NUCLEOTIDE SEQUENCE [LARGE SCALE GENOMIC DNA]</scope>
    <source>
        <strain evidence="4">YL27</strain>
    </source>
</reference>
<feature type="transmembrane region" description="Helical" evidence="1">
    <location>
        <begin position="47"/>
        <end position="66"/>
    </location>
</feature>
<keyword evidence="1" id="KW-1133">Transmembrane helix</keyword>
<dbReference type="RefSeq" id="WP_068961558.1">
    <property type="nucleotide sequence ID" value="NZ_CAJTAP010000001.1"/>
</dbReference>
<dbReference type="Proteomes" id="UP000186351">
    <property type="component" value="Chromosome"/>
</dbReference>
<dbReference type="EMBL" id="SRYD01000023">
    <property type="protein sequence ID" value="TGY74287.1"/>
    <property type="molecule type" value="Genomic_DNA"/>
</dbReference>
<dbReference type="AlphaFoldDB" id="A0A1B1SBS0"/>
<feature type="transmembrane region" description="Helical" evidence="1">
    <location>
        <begin position="100"/>
        <end position="119"/>
    </location>
</feature>
<dbReference type="KEGG" id="pary:A4V02_11475"/>
<evidence type="ECO:0000313" key="3">
    <source>
        <dbReference type="EMBL" id="TGY74287.1"/>
    </source>
</evidence>
<dbReference type="GeneID" id="65537492"/>
<dbReference type="EMBL" id="CP015402">
    <property type="protein sequence ID" value="ANU64272.1"/>
    <property type="molecule type" value="Genomic_DNA"/>
</dbReference>
<dbReference type="Proteomes" id="UP000306630">
    <property type="component" value="Unassembled WGS sequence"/>
</dbReference>